<dbReference type="HOGENOM" id="CLU_027562_0_4_6"/>
<dbReference type="GO" id="GO:0003677">
    <property type="term" value="F:DNA binding"/>
    <property type="evidence" value="ECO:0007669"/>
    <property type="project" value="UniProtKB-KW"/>
</dbReference>
<evidence type="ECO:0000256" key="1">
    <source>
        <dbReference type="ARBA" id="ARBA00008857"/>
    </source>
</evidence>
<keyword evidence="4" id="KW-0233">DNA recombination</keyword>
<evidence type="ECO:0000256" key="4">
    <source>
        <dbReference type="ARBA" id="ARBA00023172"/>
    </source>
</evidence>
<comment type="caution">
    <text evidence="6">The sequence shown here is derived from an EMBL/GenBank/DDBJ whole genome shotgun (WGS) entry which is preliminary data.</text>
</comment>
<keyword evidence="7" id="KW-1185">Reference proteome</keyword>
<gene>
    <name evidence="6" type="ORF">KT71_14014</name>
</gene>
<feature type="domain" description="Tyr recombinase" evidence="5">
    <location>
        <begin position="214"/>
        <end position="393"/>
    </location>
</feature>
<evidence type="ECO:0000313" key="6">
    <source>
        <dbReference type="EMBL" id="EAQ97691.1"/>
    </source>
</evidence>
<dbReference type="OrthoDB" id="9795573at2"/>
<sequence>MPRVKLTATSVPHLKTDRTQVDYFDSYLPGFGVRVTRGGTRTYIVMTRELANGHWRKRRVKLGRTSELTLADARVRARAILTAASEGKHLDDVAPPTPRDLLVEQSKQTFAKERERFLSSYRGRGGRRPVESTLGEYRRCLQHNVLESWTDVPVQEITHDDVKTALQTVMDDGHESRAVKIYTVLKLLFGWLCDENLISISPLSQVKRPAHIGVRERVLSEEELILIWNHAGEGIYANIVRIMMLTGQRRQEVAGMCWSEINLDKRRWDIPGQRTKNHRPHVVPLSSAVISILHYHRSLQASTNMQTDLVFTTNGKAVFAGWSKSKERLDRRVASADWQLRDLRRSFATHANELGYEPHVIESALNHVSGSAKRGIAGVYNRATYIRQRIRLIQRWSRHLLLLVAQARRS</sequence>
<accession>A4A7P6</accession>
<dbReference type="InterPro" id="IPR038488">
    <property type="entry name" value="Integrase_DNA-bd_sf"/>
</dbReference>
<dbReference type="STRING" id="314285.KT71_14014"/>
<dbReference type="Gene3D" id="1.10.443.10">
    <property type="entry name" value="Intergrase catalytic core"/>
    <property type="match status" value="1"/>
</dbReference>
<proteinExistence type="inferred from homology"/>
<dbReference type="InterPro" id="IPR050808">
    <property type="entry name" value="Phage_Integrase"/>
</dbReference>
<dbReference type="InterPro" id="IPR010998">
    <property type="entry name" value="Integrase_recombinase_N"/>
</dbReference>
<dbReference type="EMBL" id="AAOA02000001">
    <property type="protein sequence ID" value="EAQ97691.1"/>
    <property type="molecule type" value="Genomic_DNA"/>
</dbReference>
<evidence type="ECO:0000313" key="7">
    <source>
        <dbReference type="Proteomes" id="UP000019205"/>
    </source>
</evidence>
<dbReference type="GO" id="GO:0006310">
    <property type="term" value="P:DNA recombination"/>
    <property type="evidence" value="ECO:0007669"/>
    <property type="project" value="UniProtKB-KW"/>
</dbReference>
<dbReference type="AlphaFoldDB" id="A4A7P6"/>
<dbReference type="InterPro" id="IPR002104">
    <property type="entry name" value="Integrase_catalytic"/>
</dbReference>
<dbReference type="InterPro" id="IPR025166">
    <property type="entry name" value="Integrase_DNA_bind_dom"/>
</dbReference>
<keyword evidence="3" id="KW-0238">DNA-binding</keyword>
<dbReference type="GO" id="GO:0015074">
    <property type="term" value="P:DNA integration"/>
    <property type="evidence" value="ECO:0007669"/>
    <property type="project" value="UniProtKB-KW"/>
</dbReference>
<dbReference type="Pfam" id="PF13356">
    <property type="entry name" value="Arm-DNA-bind_3"/>
    <property type="match status" value="1"/>
</dbReference>
<dbReference type="eggNOG" id="COG0582">
    <property type="taxonomic scope" value="Bacteria"/>
</dbReference>
<evidence type="ECO:0000256" key="3">
    <source>
        <dbReference type="ARBA" id="ARBA00023125"/>
    </source>
</evidence>
<keyword evidence="2" id="KW-0229">DNA integration</keyword>
<dbReference type="CDD" id="cd00801">
    <property type="entry name" value="INT_P4_C"/>
    <property type="match status" value="1"/>
</dbReference>
<dbReference type="InterPro" id="IPR013762">
    <property type="entry name" value="Integrase-like_cat_sf"/>
</dbReference>
<dbReference type="RefSeq" id="WP_008295238.1">
    <property type="nucleotide sequence ID" value="NZ_CM002299.1"/>
</dbReference>
<comment type="similarity">
    <text evidence="1">Belongs to the 'phage' integrase family.</text>
</comment>
<reference evidence="6 7" key="2">
    <citation type="journal article" date="2009" name="PLoS ONE">
        <title>The photosynthetic apparatus and its regulation in the aerobic gammaproteobacterium Congregibacter litoralis gen. nov., sp. nov.</title>
        <authorList>
            <person name="Spring S."/>
            <person name="Lunsdorf H."/>
            <person name="Fuchs B.M."/>
            <person name="Tindall B.J."/>
        </authorList>
    </citation>
    <scope>NUCLEOTIDE SEQUENCE [LARGE SCALE GENOMIC DNA]</scope>
    <source>
        <strain evidence="6">KT71</strain>
    </source>
</reference>
<reference evidence="6 7" key="1">
    <citation type="journal article" date="2007" name="Proc. Natl. Acad. Sci. U.S.A.">
        <title>Characterization of a marine gammaproteobacterium capable of aerobic anoxygenic photosynthesis.</title>
        <authorList>
            <person name="Fuchs B.M."/>
            <person name="Spring S."/>
            <person name="Teeling H."/>
            <person name="Quast C."/>
            <person name="Wulf J."/>
            <person name="Schattenhofer M."/>
            <person name="Yan S."/>
            <person name="Ferriera S."/>
            <person name="Johnson J."/>
            <person name="Glockner F.O."/>
            <person name="Amann R."/>
        </authorList>
    </citation>
    <scope>NUCLEOTIDE SEQUENCE [LARGE SCALE GENOMIC DNA]</scope>
    <source>
        <strain evidence="6">KT71</strain>
    </source>
</reference>
<organism evidence="6 7">
    <name type="scientific">Congregibacter litoralis KT71</name>
    <dbReference type="NCBI Taxonomy" id="314285"/>
    <lineage>
        <taxon>Bacteria</taxon>
        <taxon>Pseudomonadati</taxon>
        <taxon>Pseudomonadota</taxon>
        <taxon>Gammaproteobacteria</taxon>
        <taxon>Cellvibrionales</taxon>
        <taxon>Halieaceae</taxon>
        <taxon>Congregibacter</taxon>
    </lineage>
</organism>
<dbReference type="Gene3D" id="3.30.160.390">
    <property type="entry name" value="Integrase, DNA-binding domain"/>
    <property type="match status" value="1"/>
</dbReference>
<evidence type="ECO:0000259" key="5">
    <source>
        <dbReference type="PROSITE" id="PS51898"/>
    </source>
</evidence>
<name>A4A7P6_9GAMM</name>
<dbReference type="PANTHER" id="PTHR30629:SF2">
    <property type="entry name" value="PROPHAGE INTEGRASE INTS-RELATED"/>
    <property type="match status" value="1"/>
</dbReference>
<dbReference type="Proteomes" id="UP000019205">
    <property type="component" value="Chromosome"/>
</dbReference>
<dbReference type="PROSITE" id="PS51898">
    <property type="entry name" value="TYR_RECOMBINASE"/>
    <property type="match status" value="1"/>
</dbReference>
<dbReference type="PANTHER" id="PTHR30629">
    <property type="entry name" value="PROPHAGE INTEGRASE"/>
    <property type="match status" value="1"/>
</dbReference>
<protein>
    <submittedName>
        <fullName evidence="6">Site-specific recombinase XerD</fullName>
    </submittedName>
</protein>
<dbReference type="Pfam" id="PF00589">
    <property type="entry name" value="Phage_integrase"/>
    <property type="match status" value="1"/>
</dbReference>
<evidence type="ECO:0000256" key="2">
    <source>
        <dbReference type="ARBA" id="ARBA00022908"/>
    </source>
</evidence>
<dbReference type="Gene3D" id="1.10.150.130">
    <property type="match status" value="1"/>
</dbReference>
<dbReference type="InterPro" id="IPR011010">
    <property type="entry name" value="DNA_brk_join_enz"/>
</dbReference>
<dbReference type="SUPFAM" id="SSF56349">
    <property type="entry name" value="DNA breaking-rejoining enzymes"/>
    <property type="match status" value="1"/>
</dbReference>